<dbReference type="GO" id="GO:0046452">
    <property type="term" value="P:dihydrofolate metabolic process"/>
    <property type="evidence" value="ECO:0007669"/>
    <property type="project" value="TreeGrafter"/>
</dbReference>
<dbReference type="AlphaFoldDB" id="A0A2S0L268"/>
<evidence type="ECO:0000256" key="2">
    <source>
        <dbReference type="ARBA" id="ARBA00009539"/>
    </source>
</evidence>
<dbReference type="InterPro" id="IPR012259">
    <property type="entry name" value="DHFR"/>
</dbReference>
<dbReference type="KEGG" id="mdv:C5Q96_00330"/>
<dbReference type="GO" id="GO:0046654">
    <property type="term" value="P:tetrahydrofolate biosynthetic process"/>
    <property type="evidence" value="ECO:0007669"/>
    <property type="project" value="UniProtKB-UniPathway"/>
</dbReference>
<evidence type="ECO:0000259" key="7">
    <source>
        <dbReference type="PROSITE" id="PS51330"/>
    </source>
</evidence>
<evidence type="ECO:0000256" key="1">
    <source>
        <dbReference type="ARBA" id="ARBA00004903"/>
    </source>
</evidence>
<evidence type="ECO:0000313" key="9">
    <source>
        <dbReference type="Proteomes" id="UP000237883"/>
    </source>
</evidence>
<dbReference type="OrthoDB" id="9804315at2"/>
<dbReference type="InterPro" id="IPR024072">
    <property type="entry name" value="DHFR-like_dom_sf"/>
</dbReference>
<keyword evidence="5" id="KW-0521">NADP</keyword>
<dbReference type="CDD" id="cd00209">
    <property type="entry name" value="DHFR"/>
    <property type="match status" value="1"/>
</dbReference>
<reference evidence="9" key="1">
    <citation type="submission" date="2018-02" db="EMBL/GenBank/DDBJ databases">
        <authorList>
            <person name="Holder M.E."/>
            <person name="Ajami N.J."/>
            <person name="Petrosino J.F."/>
        </authorList>
    </citation>
    <scope>NUCLEOTIDE SEQUENCE [LARGE SCALE GENOMIC DNA]</scope>
    <source>
        <strain evidence="9">CCUG 47132</strain>
    </source>
</reference>
<dbReference type="RefSeq" id="WP_106056117.1">
    <property type="nucleotide sequence ID" value="NZ_CP027228.1"/>
</dbReference>
<dbReference type="EC" id="1.5.1.3" evidence="3"/>
<dbReference type="InterPro" id="IPR001796">
    <property type="entry name" value="DHFR_dom"/>
</dbReference>
<comment type="similarity">
    <text evidence="2">Belongs to the dihydrofolate reductase family.</text>
</comment>
<dbReference type="Proteomes" id="UP000237883">
    <property type="component" value="Chromosome"/>
</dbReference>
<keyword evidence="8" id="KW-0808">Transferase</keyword>
<accession>A0A2S0L268</accession>
<dbReference type="GO" id="GO:0004146">
    <property type="term" value="F:dihydrofolate reductase activity"/>
    <property type="evidence" value="ECO:0007669"/>
    <property type="project" value="UniProtKB-EC"/>
</dbReference>
<dbReference type="GO" id="GO:0016301">
    <property type="term" value="F:kinase activity"/>
    <property type="evidence" value="ECO:0007669"/>
    <property type="project" value="UniProtKB-KW"/>
</dbReference>
<keyword evidence="9" id="KW-1185">Reference proteome</keyword>
<keyword evidence="8" id="KW-0418">Kinase</keyword>
<keyword evidence="4" id="KW-0554">One-carbon metabolism</keyword>
<evidence type="ECO:0000313" key="8">
    <source>
        <dbReference type="EMBL" id="AVM47388.1"/>
    </source>
</evidence>
<gene>
    <name evidence="8" type="ORF">C5Q96_00330</name>
</gene>
<dbReference type="GeneID" id="78390694"/>
<keyword evidence="6" id="KW-0560">Oxidoreductase</keyword>
<dbReference type="UniPathway" id="UPA00077">
    <property type="reaction ID" value="UER00158"/>
</dbReference>
<dbReference type="GO" id="GO:0006730">
    <property type="term" value="P:one-carbon metabolic process"/>
    <property type="evidence" value="ECO:0007669"/>
    <property type="project" value="UniProtKB-KW"/>
</dbReference>
<evidence type="ECO:0000256" key="5">
    <source>
        <dbReference type="ARBA" id="ARBA00022857"/>
    </source>
</evidence>
<proteinExistence type="inferred from homology"/>
<dbReference type="Pfam" id="PF00186">
    <property type="entry name" value="DHFR_1"/>
    <property type="match status" value="1"/>
</dbReference>
<dbReference type="EMBL" id="CP027228">
    <property type="protein sequence ID" value="AVM47388.1"/>
    <property type="molecule type" value="Genomic_DNA"/>
</dbReference>
<dbReference type="PROSITE" id="PS51330">
    <property type="entry name" value="DHFR_2"/>
    <property type="match status" value="1"/>
</dbReference>
<evidence type="ECO:0000256" key="3">
    <source>
        <dbReference type="ARBA" id="ARBA00012856"/>
    </source>
</evidence>
<dbReference type="SUPFAM" id="SSF53597">
    <property type="entry name" value="Dihydrofolate reductase-like"/>
    <property type="match status" value="1"/>
</dbReference>
<dbReference type="GO" id="GO:0046655">
    <property type="term" value="P:folic acid metabolic process"/>
    <property type="evidence" value="ECO:0007669"/>
    <property type="project" value="TreeGrafter"/>
</dbReference>
<name>A0A2S0L268_9FIRM</name>
<dbReference type="GO" id="GO:0050661">
    <property type="term" value="F:NADP binding"/>
    <property type="evidence" value="ECO:0007669"/>
    <property type="project" value="InterPro"/>
</dbReference>
<sequence>MNLIVAVDEKWGIGCDNDLLASIPGDMQYFKEKTTDGVVVMGRRTLESLPKQRGLPKRINYVLTSNSGFEAERCIAVHSEEELFKELEQYDPEHVFIIGGESIYRKFYKYCDKCFVTKMHADLHADKFMVNLDEDDDFKETWKSEMHSENGIDYEFTMYEKVEK</sequence>
<dbReference type="PANTHER" id="PTHR48069:SF3">
    <property type="entry name" value="DIHYDROFOLATE REDUCTASE"/>
    <property type="match status" value="1"/>
</dbReference>
<dbReference type="PRINTS" id="PR00070">
    <property type="entry name" value="DHFR"/>
</dbReference>
<evidence type="ECO:0000256" key="4">
    <source>
        <dbReference type="ARBA" id="ARBA00022563"/>
    </source>
</evidence>
<feature type="domain" description="DHFR" evidence="7">
    <location>
        <begin position="1"/>
        <end position="161"/>
    </location>
</feature>
<dbReference type="PANTHER" id="PTHR48069">
    <property type="entry name" value="DIHYDROFOLATE REDUCTASE"/>
    <property type="match status" value="1"/>
</dbReference>
<comment type="pathway">
    <text evidence="1">Cofactor biosynthesis; tetrahydrofolate biosynthesis; 5,6,7,8-tetrahydrofolate from 7,8-dihydrofolate: step 1/1.</text>
</comment>
<protein>
    <recommendedName>
        <fullName evidence="3">dihydrofolate reductase</fullName>
        <ecNumber evidence="3">1.5.1.3</ecNumber>
    </recommendedName>
</protein>
<dbReference type="Gene3D" id="3.40.430.10">
    <property type="entry name" value="Dihydrofolate Reductase, subunit A"/>
    <property type="match status" value="1"/>
</dbReference>
<organism evidence="8 9">
    <name type="scientific">Mogibacterium diversum</name>
    <dbReference type="NCBI Taxonomy" id="114527"/>
    <lineage>
        <taxon>Bacteria</taxon>
        <taxon>Bacillati</taxon>
        <taxon>Bacillota</taxon>
        <taxon>Clostridia</taxon>
        <taxon>Peptostreptococcales</taxon>
        <taxon>Anaerovoracaceae</taxon>
        <taxon>Mogibacterium</taxon>
    </lineage>
</organism>
<evidence type="ECO:0000256" key="6">
    <source>
        <dbReference type="ARBA" id="ARBA00023002"/>
    </source>
</evidence>